<evidence type="ECO:0008006" key="4">
    <source>
        <dbReference type="Google" id="ProtNLM"/>
    </source>
</evidence>
<name>I0WY62_RHOOP</name>
<dbReference type="AlphaFoldDB" id="I0WY62"/>
<organism evidence="2 3">
    <name type="scientific">Rhodococcus opacus RKJ300 = JCM 13270</name>
    <dbReference type="NCBI Taxonomy" id="1165867"/>
    <lineage>
        <taxon>Bacteria</taxon>
        <taxon>Bacillati</taxon>
        <taxon>Actinomycetota</taxon>
        <taxon>Actinomycetes</taxon>
        <taxon>Mycobacteriales</taxon>
        <taxon>Nocardiaceae</taxon>
        <taxon>Rhodococcus</taxon>
    </lineage>
</organism>
<evidence type="ECO:0000313" key="2">
    <source>
        <dbReference type="EMBL" id="EID81328.1"/>
    </source>
</evidence>
<reference evidence="2 3" key="1">
    <citation type="journal article" date="2012" name="J. Bacteriol.">
        <title>Draft genome sequence of the nitrophenol-degrading actinomycete Rhodococcus imtechensis RKJ300.</title>
        <authorList>
            <person name="Vikram S."/>
            <person name="Kumar S."/>
            <person name="Subramanian S."/>
            <person name="Raghava G.P."/>
        </authorList>
    </citation>
    <scope>NUCLEOTIDE SEQUENCE [LARGE SCALE GENOMIC DNA]</scope>
    <source>
        <strain evidence="2 3">RKJ300</strain>
    </source>
</reference>
<proteinExistence type="predicted"/>
<feature type="compositionally biased region" description="Basic residues" evidence="1">
    <location>
        <begin position="105"/>
        <end position="119"/>
    </location>
</feature>
<feature type="region of interest" description="Disordered" evidence="1">
    <location>
        <begin position="96"/>
        <end position="128"/>
    </location>
</feature>
<sequence>MIAEVTRGQPYRHVMGFEAGERRRAEKDAGYNTDLRTGEYPLIEWGWFRDDAIAYTKSVIGTRVGKSACTCCPFAFANKSTRAEIFARYAADPAKGRSRGPLFVTHRRPGSQSRRRPRHVTAGTPGRLMRGGEGACAGRLAWGS</sequence>
<comment type="caution">
    <text evidence="2">The sequence shown here is derived from an EMBL/GenBank/DDBJ whole genome shotgun (WGS) entry which is preliminary data.</text>
</comment>
<dbReference type="EMBL" id="AJJH01000018">
    <property type="protein sequence ID" value="EID81328.1"/>
    <property type="molecule type" value="Genomic_DNA"/>
</dbReference>
<gene>
    <name evidence="2" type="ORF">W59_03576</name>
</gene>
<protein>
    <recommendedName>
        <fullName evidence="4">Phosphoadenosine phosphosulfate reductase</fullName>
    </recommendedName>
</protein>
<evidence type="ECO:0000256" key="1">
    <source>
        <dbReference type="SAM" id="MobiDB-lite"/>
    </source>
</evidence>
<evidence type="ECO:0000313" key="3">
    <source>
        <dbReference type="Proteomes" id="UP000006447"/>
    </source>
</evidence>
<dbReference type="Proteomes" id="UP000006447">
    <property type="component" value="Unassembled WGS sequence"/>
</dbReference>
<accession>I0WY62</accession>
<dbReference type="PATRIC" id="fig|1165867.3.peg.726"/>